<feature type="coiled-coil region" evidence="1">
    <location>
        <begin position="6"/>
        <end position="54"/>
    </location>
</feature>
<dbReference type="AlphaFoldDB" id="E6U387"/>
<evidence type="ECO:0000313" key="3">
    <source>
        <dbReference type="Proteomes" id="UP000001551"/>
    </source>
</evidence>
<sequence length="80" mass="8885">MARGVAKTSEERIADIEAKKAEFQVKIDNYKAKIAELDSQIKELKDAQKRVQLDELLQAIESSGKTVEEVLSSIAHPSES</sequence>
<keyword evidence="1" id="KW-0175">Coiled coil</keyword>
<keyword evidence="3" id="KW-1185">Reference proteome</keyword>
<name>E6U387_ETHHY</name>
<dbReference type="HOGENOM" id="CLU_2649068_0_0_9"/>
<proteinExistence type="predicted"/>
<reference evidence="2 3" key="1">
    <citation type="submission" date="2010-12" db="EMBL/GenBank/DDBJ databases">
        <title>Complete sequence of Ethanoligenens harbinense YUAN-3.</title>
        <authorList>
            <person name="Lucas S."/>
            <person name="Copeland A."/>
            <person name="Lapidus A."/>
            <person name="Cheng J.-F."/>
            <person name="Bruce D."/>
            <person name="Goodwin L."/>
            <person name="Pitluck S."/>
            <person name="Chertkov O."/>
            <person name="Misra M."/>
            <person name="Detter J.C."/>
            <person name="Han C."/>
            <person name="Tapia R."/>
            <person name="Land M."/>
            <person name="Hauser L."/>
            <person name="Jeffries C."/>
            <person name="Kyrpides N."/>
            <person name="Ivanova N."/>
            <person name="Mikhailova N."/>
            <person name="Wang A."/>
            <person name="Mouttaki H."/>
            <person name="He Z."/>
            <person name="Zhou J."/>
            <person name="Hemme C.L."/>
            <person name="Woyke T."/>
        </authorList>
    </citation>
    <scope>NUCLEOTIDE SEQUENCE [LARGE SCALE GENOMIC DNA]</scope>
    <source>
        <strain evidence="3">DSM 18485 / JCM 12961 / CGMCC 1.5033 / YUAN-3</strain>
    </source>
</reference>
<organism evidence="2 3">
    <name type="scientific">Ethanoligenens harbinense (strain DSM 18485 / JCM 12961 / CGMCC 1.5033 / YUAN-3)</name>
    <dbReference type="NCBI Taxonomy" id="663278"/>
    <lineage>
        <taxon>Bacteria</taxon>
        <taxon>Bacillati</taxon>
        <taxon>Bacillota</taxon>
        <taxon>Clostridia</taxon>
        <taxon>Eubacteriales</taxon>
        <taxon>Oscillospiraceae</taxon>
        <taxon>Ethanoligenens</taxon>
    </lineage>
</organism>
<dbReference type="EMBL" id="CP002400">
    <property type="protein sequence ID" value="ADU27559.1"/>
    <property type="molecule type" value="Genomic_DNA"/>
</dbReference>
<dbReference type="Proteomes" id="UP000001551">
    <property type="component" value="Chromosome"/>
</dbReference>
<evidence type="ECO:0008006" key="4">
    <source>
        <dbReference type="Google" id="ProtNLM"/>
    </source>
</evidence>
<evidence type="ECO:0000313" key="2">
    <source>
        <dbReference type="EMBL" id="ADU27559.1"/>
    </source>
</evidence>
<accession>E6U387</accession>
<dbReference type="KEGG" id="eha:Ethha_2042"/>
<protein>
    <recommendedName>
        <fullName evidence="4">Cortexillin II</fullName>
    </recommendedName>
</protein>
<evidence type="ECO:0000256" key="1">
    <source>
        <dbReference type="SAM" id="Coils"/>
    </source>
</evidence>
<dbReference type="RefSeq" id="WP_013485907.1">
    <property type="nucleotide sequence ID" value="NC_014828.1"/>
</dbReference>
<gene>
    <name evidence="2" type="ordered locus">Ethha_2042</name>
</gene>